<feature type="region of interest" description="Disordered" evidence="3">
    <location>
        <begin position="64"/>
        <end position="101"/>
    </location>
</feature>
<feature type="region of interest" description="Disordered" evidence="3">
    <location>
        <begin position="489"/>
        <end position="665"/>
    </location>
</feature>
<feature type="compositionally biased region" description="Pro residues" evidence="3">
    <location>
        <begin position="499"/>
        <end position="518"/>
    </location>
</feature>
<sequence length="708" mass="75438">MNNLGGMGGPAGQQQMMNAGTPGGSPPASMADNKKRLNTYIYDYFLRNGMYDLARGLLKSEDIELQEKPSPNRKDVNGASDGDADSKDDIPGKPADLPKANVPSEVNSAFLLDWWAMFWDVWISGRSRGYSPTKQYLQHVQAKITNDRQRMMVNPQMQNNMAARNAMMQNGMPNDVKRAMMMQQNRPQSAAQLQMRMHMAQQGQMQREGSAMDVNGQQRPQTPGSGDNAPSPKRQRLDGGGFNGQMGPMGRGQNPGMPGQPMNPMQMQNPNAQAKMQQVYANSMRQQMQNAMDSNGQKGMPNPQGLPQGSPALDGNGEFFNANNIRSLQQSGAPNNNSNHALQDYQMQLMLLEQQNKKRLLMARQEQDATVANGTGGAMPGQQAFGAPAMSPSNSRTGPSPNPEDMKRGTPKMAPSGMPQPGMEGMQGRGSPAPGFDPNQMNPNMPPGFQGMKMPGGMMPNGQMMPAATSHPAFNAQMNGQMTPQQMEMMRQQAGRPNGPWPQGPPPGMMQPQQPPNMTPRNSNMPPPPAPATGEGQNRTQPSSPSQANAAPPTPSQSNKPNPKGKKETGKGNKKASGKKGATTDATPASEAGDQPPTPTPAPPITPTAPQQQFKNGPQGGPPQQPGQQNVGGNQGQPDLAGGPFGGSLDGGDLGFGGMDFGNLDGQDVLDNFDFDSFLNTNDENGAFAFDANMNFGADGGLEAGGDV</sequence>
<feature type="compositionally biased region" description="Pro residues" evidence="3">
    <location>
        <begin position="596"/>
        <end position="607"/>
    </location>
</feature>
<feature type="compositionally biased region" description="Basic and acidic residues" evidence="3">
    <location>
        <begin position="64"/>
        <end position="76"/>
    </location>
</feature>
<dbReference type="EMBL" id="PTQR01000042">
    <property type="protein sequence ID" value="TKX24353.1"/>
    <property type="molecule type" value="Genomic_DNA"/>
</dbReference>
<feature type="compositionally biased region" description="Gly residues" evidence="3">
    <location>
        <begin position="1"/>
        <end position="11"/>
    </location>
</feature>
<name>A0A4U7B040_9PEZI</name>
<dbReference type="GO" id="GO:0005634">
    <property type="term" value="C:nucleus"/>
    <property type="evidence" value="ECO:0007669"/>
    <property type="project" value="UniProtKB-SubCell"/>
</dbReference>
<dbReference type="AlphaFoldDB" id="A0A4U7B040"/>
<feature type="region of interest" description="Disordered" evidence="3">
    <location>
        <begin position="1"/>
        <end position="32"/>
    </location>
</feature>
<keyword evidence="2" id="KW-0539">Nucleus</keyword>
<feature type="region of interest" description="Disordered" evidence="3">
    <location>
        <begin position="294"/>
        <end position="319"/>
    </location>
</feature>
<protein>
    <submittedName>
        <fullName evidence="4">Transcriptional activator-like protein 5</fullName>
    </submittedName>
</protein>
<dbReference type="PANTHER" id="PTHR12610:SF12">
    <property type="entry name" value="SEQUENCE-SPECIFIC SINGLE-STRANDED DNA-BINDING PROTEIN, ISOFORM D"/>
    <property type="match status" value="1"/>
</dbReference>
<evidence type="ECO:0000256" key="3">
    <source>
        <dbReference type="SAM" id="MobiDB-lite"/>
    </source>
</evidence>
<gene>
    <name evidence="4" type="ORF">C1H76_3458</name>
</gene>
<dbReference type="PROSITE" id="PS50896">
    <property type="entry name" value="LISH"/>
    <property type="match status" value="1"/>
</dbReference>
<feature type="compositionally biased region" description="Gly residues" evidence="3">
    <location>
        <begin position="238"/>
        <end position="250"/>
    </location>
</feature>
<proteinExistence type="predicted"/>
<evidence type="ECO:0000313" key="4">
    <source>
        <dbReference type="EMBL" id="TKX24353.1"/>
    </source>
</evidence>
<feature type="region of interest" description="Disordered" evidence="3">
    <location>
        <begin position="372"/>
        <end position="447"/>
    </location>
</feature>
<feature type="compositionally biased region" description="Low complexity" evidence="3">
    <location>
        <begin position="251"/>
        <end position="268"/>
    </location>
</feature>
<feature type="compositionally biased region" description="Polar residues" evidence="3">
    <location>
        <begin position="215"/>
        <end position="225"/>
    </location>
</feature>
<comment type="subcellular location">
    <subcellularLocation>
        <location evidence="1">Nucleus</location>
    </subcellularLocation>
</comment>
<accession>A0A4U7B040</accession>
<dbReference type="InterPro" id="IPR006594">
    <property type="entry name" value="LisH"/>
</dbReference>
<organism evidence="4 5">
    <name type="scientific">Elsinoe australis</name>
    <dbReference type="NCBI Taxonomy" id="40998"/>
    <lineage>
        <taxon>Eukaryota</taxon>
        <taxon>Fungi</taxon>
        <taxon>Dikarya</taxon>
        <taxon>Ascomycota</taxon>
        <taxon>Pezizomycotina</taxon>
        <taxon>Dothideomycetes</taxon>
        <taxon>Dothideomycetidae</taxon>
        <taxon>Myriangiales</taxon>
        <taxon>Elsinoaceae</taxon>
        <taxon>Elsinoe</taxon>
    </lineage>
</organism>
<feature type="compositionally biased region" description="Low complexity" evidence="3">
    <location>
        <begin position="608"/>
        <end position="617"/>
    </location>
</feature>
<evidence type="ECO:0000313" key="5">
    <source>
        <dbReference type="Proteomes" id="UP000308133"/>
    </source>
</evidence>
<feature type="compositionally biased region" description="Low complexity" evidence="3">
    <location>
        <begin position="540"/>
        <end position="562"/>
    </location>
</feature>
<feature type="compositionally biased region" description="Low complexity" evidence="3">
    <location>
        <begin position="415"/>
        <end position="430"/>
    </location>
</feature>
<feature type="compositionally biased region" description="Low complexity" evidence="3">
    <location>
        <begin position="626"/>
        <end position="638"/>
    </location>
</feature>
<reference evidence="4 5" key="1">
    <citation type="submission" date="2018-02" db="EMBL/GenBank/DDBJ databases">
        <title>Draft genome sequences of Elsinoe sp., causing black scab on jojoba.</title>
        <authorList>
            <person name="Stodart B."/>
            <person name="Jeffress S."/>
            <person name="Ash G."/>
            <person name="Arun Chinnappa K."/>
        </authorList>
    </citation>
    <scope>NUCLEOTIDE SEQUENCE [LARGE SCALE GENOMIC DNA]</scope>
    <source>
        <strain evidence="4 5">Hillstone_2</strain>
    </source>
</reference>
<evidence type="ECO:0000256" key="1">
    <source>
        <dbReference type="ARBA" id="ARBA00004123"/>
    </source>
</evidence>
<evidence type="ECO:0000256" key="2">
    <source>
        <dbReference type="ARBA" id="ARBA00023242"/>
    </source>
</evidence>
<dbReference type="GO" id="GO:0045944">
    <property type="term" value="P:positive regulation of transcription by RNA polymerase II"/>
    <property type="evidence" value="ECO:0007669"/>
    <property type="project" value="TreeGrafter"/>
</dbReference>
<comment type="caution">
    <text evidence="4">The sequence shown here is derived from an EMBL/GenBank/DDBJ whole genome shotgun (WGS) entry which is preliminary data.</text>
</comment>
<dbReference type="PANTHER" id="PTHR12610">
    <property type="entry name" value="SINGLE STRANDED DNA BINDING PROTEIN"/>
    <property type="match status" value="1"/>
</dbReference>
<dbReference type="Proteomes" id="UP000308133">
    <property type="component" value="Unassembled WGS sequence"/>
</dbReference>
<feature type="compositionally biased region" description="Gly residues" evidence="3">
    <location>
        <begin position="643"/>
        <end position="660"/>
    </location>
</feature>
<feature type="region of interest" description="Disordered" evidence="3">
    <location>
        <begin position="195"/>
        <end position="268"/>
    </location>
</feature>